<dbReference type="GO" id="GO:0030170">
    <property type="term" value="F:pyridoxal phosphate binding"/>
    <property type="evidence" value="ECO:0007669"/>
    <property type="project" value="InterPro"/>
</dbReference>
<sequence length="360" mass="41614">MRAKHGGNIYETAKKYGISEQDIIDFSANINPLGIPYKLKETIISNIETIENYPDPDYKRLVLAIAEYNNIHEDFVIPGNGATEIIFKIVQAIKPKKTLLLAPTFSEYERALKSVGSDVVYYLLDEDTQFNVDKNVLLEKLKDNIDFIVLCNPNNPTGQIIGQNILKEILIECKKRKINFMIDEAFIEFVKDEKNHSLIGSLYDFDNLFIIRALTKFFAIPGLRIGYGLISNQGIKGKIIDGKEPWTINGFAAISGEALLEDKEYIEKSKEFFELERKYMYEELQKIRNIKVFKPYANYVFFKLISKDIDLKEELIQRKLLIRQCIDYVNLDGSFFRVAIKDRDSNKKLIEGLKEVLYDN</sequence>
<evidence type="ECO:0000256" key="6">
    <source>
        <dbReference type="ARBA" id="ARBA00022898"/>
    </source>
</evidence>
<dbReference type="InterPro" id="IPR015422">
    <property type="entry name" value="PyrdxlP-dep_Trfase_small"/>
</dbReference>
<evidence type="ECO:0000256" key="9">
    <source>
        <dbReference type="ARBA" id="ARBA00048531"/>
    </source>
</evidence>
<accession>A0A1T5LI87</accession>
<dbReference type="GO" id="GO:0048472">
    <property type="term" value="F:threonine-phosphate decarboxylase activity"/>
    <property type="evidence" value="ECO:0007669"/>
    <property type="project" value="UniProtKB-EC"/>
</dbReference>
<dbReference type="PANTHER" id="PTHR42885:SF1">
    <property type="entry name" value="THREONINE-PHOSPHATE DECARBOXYLASE"/>
    <property type="match status" value="1"/>
</dbReference>
<dbReference type="AlphaFoldDB" id="A0A1T5LI87"/>
<evidence type="ECO:0000256" key="7">
    <source>
        <dbReference type="ARBA" id="ARBA00023239"/>
    </source>
</evidence>
<evidence type="ECO:0000259" key="10">
    <source>
        <dbReference type="Pfam" id="PF00155"/>
    </source>
</evidence>
<proteinExistence type="predicted"/>
<keyword evidence="7" id="KW-0456">Lyase</keyword>
<comment type="catalytic activity">
    <reaction evidence="9">
        <text>O-phospho-L-threonine + H(+) = (R)-1-aminopropan-2-yl phosphate + CO2</text>
        <dbReference type="Rhea" id="RHEA:11492"/>
        <dbReference type="ChEBI" id="CHEBI:15378"/>
        <dbReference type="ChEBI" id="CHEBI:16526"/>
        <dbReference type="ChEBI" id="CHEBI:58563"/>
        <dbReference type="ChEBI" id="CHEBI:58675"/>
        <dbReference type="EC" id="4.1.1.81"/>
    </reaction>
</comment>
<evidence type="ECO:0000313" key="12">
    <source>
        <dbReference type="Proteomes" id="UP000190285"/>
    </source>
</evidence>
<dbReference type="STRING" id="36842.SAMN02194393_02893"/>
<keyword evidence="12" id="KW-1185">Reference proteome</keyword>
<dbReference type="UniPathway" id="UPA00148"/>
<dbReference type="EC" id="4.1.1.81" evidence="4"/>
<feature type="domain" description="Aminotransferase class I/classII large" evidence="10">
    <location>
        <begin position="22"/>
        <end position="352"/>
    </location>
</feature>
<evidence type="ECO:0000313" key="11">
    <source>
        <dbReference type="EMBL" id="SKC75713.1"/>
    </source>
</evidence>
<dbReference type="PANTHER" id="PTHR42885">
    <property type="entry name" value="HISTIDINOL-PHOSPHATE AMINOTRANSFERASE-RELATED"/>
    <property type="match status" value="1"/>
</dbReference>
<gene>
    <name evidence="11" type="ORF">SAMN02194393_02893</name>
</gene>
<dbReference type="Gene3D" id="3.90.1150.10">
    <property type="entry name" value="Aspartate Aminotransferase, domain 1"/>
    <property type="match status" value="1"/>
</dbReference>
<dbReference type="Proteomes" id="UP000190285">
    <property type="component" value="Unassembled WGS sequence"/>
</dbReference>
<comment type="pathway">
    <text evidence="3">Cofactor biosynthesis; adenosylcobalamin biosynthesis.</text>
</comment>
<reference evidence="11 12" key="1">
    <citation type="submission" date="2017-02" db="EMBL/GenBank/DDBJ databases">
        <authorList>
            <person name="Peterson S.W."/>
        </authorList>
    </citation>
    <scope>NUCLEOTIDE SEQUENCE [LARGE SCALE GENOMIC DNA]</scope>
    <source>
        <strain evidence="11 12">M1</strain>
    </source>
</reference>
<keyword evidence="5" id="KW-0169">Cobalamin biosynthesis</keyword>
<comment type="function">
    <text evidence="2">Decarboxylates L-threonine-O-3-phosphate to yield (R)-1-amino-2-propanol O-2-phosphate, the precursor for the linkage between the nucleotide loop and the corrin ring in cobalamin.</text>
</comment>
<dbReference type="InterPro" id="IPR004839">
    <property type="entry name" value="Aminotransferase_I/II_large"/>
</dbReference>
<name>A0A1T5LI87_9FIRM</name>
<dbReference type="InterPro" id="IPR015424">
    <property type="entry name" value="PyrdxlP-dep_Trfase"/>
</dbReference>
<dbReference type="CDD" id="cd00609">
    <property type="entry name" value="AAT_like"/>
    <property type="match status" value="1"/>
</dbReference>
<dbReference type="SUPFAM" id="SSF53383">
    <property type="entry name" value="PLP-dependent transferases"/>
    <property type="match status" value="1"/>
</dbReference>
<evidence type="ECO:0000256" key="2">
    <source>
        <dbReference type="ARBA" id="ARBA00003444"/>
    </source>
</evidence>
<keyword evidence="6" id="KW-0663">Pyridoxal phosphate</keyword>
<dbReference type="InterPro" id="IPR005860">
    <property type="entry name" value="CobD"/>
</dbReference>
<comment type="cofactor">
    <cofactor evidence="1">
        <name>pyridoxal 5'-phosphate</name>
        <dbReference type="ChEBI" id="CHEBI:597326"/>
    </cofactor>
</comment>
<evidence type="ECO:0000256" key="8">
    <source>
        <dbReference type="ARBA" id="ARBA00029996"/>
    </source>
</evidence>
<evidence type="ECO:0000256" key="5">
    <source>
        <dbReference type="ARBA" id="ARBA00022573"/>
    </source>
</evidence>
<dbReference type="GO" id="GO:0009236">
    <property type="term" value="P:cobalamin biosynthetic process"/>
    <property type="evidence" value="ECO:0007669"/>
    <property type="project" value="UniProtKB-UniPathway"/>
</dbReference>
<evidence type="ECO:0000256" key="4">
    <source>
        <dbReference type="ARBA" id="ARBA00012285"/>
    </source>
</evidence>
<evidence type="ECO:0000256" key="3">
    <source>
        <dbReference type="ARBA" id="ARBA00004953"/>
    </source>
</evidence>
<dbReference type="Gene3D" id="3.40.640.10">
    <property type="entry name" value="Type I PLP-dependent aspartate aminotransferase-like (Major domain)"/>
    <property type="match status" value="1"/>
</dbReference>
<evidence type="ECO:0000256" key="1">
    <source>
        <dbReference type="ARBA" id="ARBA00001933"/>
    </source>
</evidence>
<protein>
    <recommendedName>
        <fullName evidence="4">threonine-phosphate decarboxylase</fullName>
        <ecNumber evidence="4">4.1.1.81</ecNumber>
    </recommendedName>
    <alternativeName>
        <fullName evidence="8">L-threonine-O-3-phosphate decarboxylase</fullName>
    </alternativeName>
</protein>
<dbReference type="InterPro" id="IPR015421">
    <property type="entry name" value="PyrdxlP-dep_Trfase_major"/>
</dbReference>
<organism evidence="11 12">
    <name type="scientific">Maledivibacter halophilus</name>
    <dbReference type="NCBI Taxonomy" id="36842"/>
    <lineage>
        <taxon>Bacteria</taxon>
        <taxon>Bacillati</taxon>
        <taxon>Bacillota</taxon>
        <taxon>Clostridia</taxon>
        <taxon>Peptostreptococcales</taxon>
        <taxon>Caminicellaceae</taxon>
        <taxon>Maledivibacter</taxon>
    </lineage>
</organism>
<dbReference type="NCBIfam" id="TIGR01140">
    <property type="entry name" value="L_thr_O3P_dcar"/>
    <property type="match status" value="1"/>
</dbReference>
<dbReference type="Pfam" id="PF00155">
    <property type="entry name" value="Aminotran_1_2"/>
    <property type="match status" value="1"/>
</dbReference>
<dbReference type="RefSeq" id="WP_170917424.1">
    <property type="nucleotide sequence ID" value="NZ_FUZT01000007.1"/>
</dbReference>
<dbReference type="EMBL" id="FUZT01000007">
    <property type="protein sequence ID" value="SKC75713.1"/>
    <property type="molecule type" value="Genomic_DNA"/>
</dbReference>